<feature type="non-terminal residue" evidence="1">
    <location>
        <position position="1"/>
    </location>
</feature>
<proteinExistence type="predicted"/>
<comment type="caution">
    <text evidence="1">The sequence shown here is derived from an EMBL/GenBank/DDBJ whole genome shotgun (WGS) entry which is preliminary data.</text>
</comment>
<dbReference type="OrthoDB" id="1750196at2759"/>
<keyword evidence="2" id="KW-1185">Reference proteome</keyword>
<evidence type="ECO:0000313" key="2">
    <source>
        <dbReference type="Proteomes" id="UP000257109"/>
    </source>
</evidence>
<accession>A0A371FHF9</accession>
<organism evidence="1 2">
    <name type="scientific">Mucuna pruriens</name>
    <name type="common">Velvet bean</name>
    <name type="synonym">Dolichos pruriens</name>
    <dbReference type="NCBI Taxonomy" id="157652"/>
    <lineage>
        <taxon>Eukaryota</taxon>
        <taxon>Viridiplantae</taxon>
        <taxon>Streptophyta</taxon>
        <taxon>Embryophyta</taxon>
        <taxon>Tracheophyta</taxon>
        <taxon>Spermatophyta</taxon>
        <taxon>Magnoliopsida</taxon>
        <taxon>eudicotyledons</taxon>
        <taxon>Gunneridae</taxon>
        <taxon>Pentapetalae</taxon>
        <taxon>rosids</taxon>
        <taxon>fabids</taxon>
        <taxon>Fabales</taxon>
        <taxon>Fabaceae</taxon>
        <taxon>Papilionoideae</taxon>
        <taxon>50 kb inversion clade</taxon>
        <taxon>NPAAA clade</taxon>
        <taxon>indigoferoid/millettioid clade</taxon>
        <taxon>Phaseoleae</taxon>
        <taxon>Mucuna</taxon>
    </lineage>
</organism>
<dbReference type="PANTHER" id="PTHR32108">
    <property type="entry name" value="DNA-DIRECTED RNA POLYMERASE SUBUNIT ALPHA"/>
    <property type="match status" value="1"/>
</dbReference>
<dbReference type="AlphaFoldDB" id="A0A371FHF9"/>
<dbReference type="EMBL" id="QJKJ01009116">
    <property type="protein sequence ID" value="RDX77670.1"/>
    <property type="molecule type" value="Genomic_DNA"/>
</dbReference>
<evidence type="ECO:0008006" key="3">
    <source>
        <dbReference type="Google" id="ProtNLM"/>
    </source>
</evidence>
<reference evidence="1" key="1">
    <citation type="submission" date="2018-05" db="EMBL/GenBank/DDBJ databases">
        <title>Draft genome of Mucuna pruriens seed.</title>
        <authorList>
            <person name="Nnadi N.E."/>
            <person name="Vos R."/>
            <person name="Hasami M.H."/>
            <person name="Devisetty U.K."/>
            <person name="Aguiy J.C."/>
        </authorList>
    </citation>
    <scope>NUCLEOTIDE SEQUENCE [LARGE SCALE GENOMIC DNA]</scope>
    <source>
        <strain evidence="1">JCA_2017</strain>
    </source>
</reference>
<gene>
    <name evidence="1" type="ORF">CR513_42164</name>
</gene>
<dbReference type="Proteomes" id="UP000257109">
    <property type="component" value="Unassembled WGS sequence"/>
</dbReference>
<sequence length="127" mass="14626">MASDRSWIQNMIKKEQEGFKEYAQRWCELVAQVQPLITEREMVIMLIDTLPSLYYDKVVGNVASIFADLVVVGRRIELGIRRGKFAQLSSNVGLTKRPVLELLPQLLEQKLVEIIPFKPLEPPYPRS</sequence>
<name>A0A371FHF9_MUCPR</name>
<evidence type="ECO:0000313" key="1">
    <source>
        <dbReference type="EMBL" id="RDX77670.1"/>
    </source>
</evidence>
<protein>
    <recommendedName>
        <fullName evidence="3">Retrotransposon gag domain-containing protein</fullName>
    </recommendedName>
</protein>
<dbReference type="PANTHER" id="PTHR32108:SF9">
    <property type="entry name" value="REVERSE TRANSCRIPTASE RNASE H-LIKE DOMAIN-CONTAINING PROTEIN"/>
    <property type="match status" value="1"/>
</dbReference>